<dbReference type="InterPro" id="IPR005625">
    <property type="entry name" value="PepSY-ass_TM"/>
</dbReference>
<feature type="region of interest" description="Disordered" evidence="1">
    <location>
        <begin position="446"/>
        <end position="474"/>
    </location>
</feature>
<reference evidence="3 4" key="1">
    <citation type="journal article" date="2005" name="J. Bacteriol.">
        <title>Complete genome sequence and analysis of the multiresistant nosocomial pathogen Corynebacterium jeikeium K411, a lipid-requiring bacterium of the human skin flora.</title>
        <authorList>
            <person name="Tauch A."/>
            <person name="Kaiser O."/>
            <person name="Hain T."/>
            <person name="Goesmann A."/>
            <person name="Weisshaar B."/>
            <person name="Albersmeier A."/>
            <person name="Bekel T."/>
            <person name="Bischoff N."/>
            <person name="Brune I."/>
            <person name="Chakraborty T."/>
            <person name="Kalinowski J."/>
            <person name="Meyer F."/>
            <person name="Rupp O."/>
            <person name="Schneiker S."/>
            <person name="Viehoever P."/>
            <person name="Puehler A."/>
        </authorList>
    </citation>
    <scope>NUCLEOTIDE SEQUENCE [LARGE SCALE GENOMIC DNA]</scope>
    <source>
        <strain evidence="3 4">K411</strain>
    </source>
</reference>
<keyword evidence="4" id="KW-1185">Reference proteome</keyword>
<dbReference type="Pfam" id="PF03929">
    <property type="entry name" value="PepSY_TM"/>
    <property type="match status" value="1"/>
</dbReference>
<evidence type="ECO:0000313" key="3">
    <source>
        <dbReference type="EMBL" id="CAI36971.1"/>
    </source>
</evidence>
<feature type="transmembrane region" description="Helical" evidence="2">
    <location>
        <begin position="191"/>
        <end position="212"/>
    </location>
</feature>
<dbReference type="RefSeq" id="WP_011273413.1">
    <property type="nucleotide sequence ID" value="NC_007164.1"/>
</dbReference>
<sequence length="474" mass="51582">MSRRIIRRVHTLAGLFIAPLILVAAFSGFFYALAPTIETWVYKSELTATSSSPAQPVAKQIEAAKRIHPDLDVAKVQIPDEEGKTTRVLFADPTLPSESYNRAVFVDPGDLHITGELTQYGSASSLPFRAWLSEGHRNLWLDEPGRIYSETAATWLGPMAVTGVAMWWFMRKQKSQRKPKKKSRRQAMQRHTLIGLVAAPGLIFLCISGLTWSHFAGDNIAAVREELNWMAPEPNTSINGEQDAQGDGSGHAGHGEHAGHTGHTGHGGTAEIDLAQADTALQVGRNEGLTGTLQLAPPSEAGQAWTVSEPRQAYKMHNDAITVNGENGEVIDRLPFSSWPIAAQLTSWIIQLHMGTLFGLVSQIALALLALGIGALVVYGYIMWWRRRGGKTNGARVDLRELSWKHWVALGILLGGYSVIAPLFAVSGAILFAVALALDFLDRNKNDKPKAKTQDTQDSGLDGEKKVPVAAESH</sequence>
<dbReference type="eggNOG" id="COG3182">
    <property type="taxonomic scope" value="Bacteria"/>
</dbReference>
<dbReference type="PANTHER" id="PTHR34219">
    <property type="entry name" value="IRON-REGULATED INNER MEMBRANE PROTEIN-RELATED"/>
    <property type="match status" value="1"/>
</dbReference>
<dbReference type="PATRIC" id="fig|306537.10.peg.819"/>
<evidence type="ECO:0000313" key="4">
    <source>
        <dbReference type="Proteomes" id="UP000000545"/>
    </source>
</evidence>
<dbReference type="HOGENOM" id="CLU_031962_3_1_11"/>
<dbReference type="AlphaFoldDB" id="Q4JW36"/>
<evidence type="ECO:0000256" key="2">
    <source>
        <dbReference type="SAM" id="Phobius"/>
    </source>
</evidence>
<feature type="transmembrane region" description="Helical" evidence="2">
    <location>
        <begin position="364"/>
        <end position="385"/>
    </location>
</feature>
<proteinExistence type="predicted"/>
<feature type="compositionally biased region" description="Basic and acidic residues" evidence="1">
    <location>
        <begin position="462"/>
        <end position="474"/>
    </location>
</feature>
<feature type="transmembrane region" description="Helical" evidence="2">
    <location>
        <begin position="406"/>
        <end position="438"/>
    </location>
</feature>
<keyword evidence="2" id="KW-0812">Transmembrane</keyword>
<feature type="transmembrane region" description="Helical" evidence="2">
    <location>
        <begin position="12"/>
        <end position="34"/>
    </location>
</feature>
<keyword evidence="2" id="KW-1133">Transmembrane helix</keyword>
<dbReference type="STRING" id="306537.jk0809"/>
<feature type="compositionally biased region" description="Basic and acidic residues" evidence="1">
    <location>
        <begin position="446"/>
        <end position="455"/>
    </location>
</feature>
<name>Q4JW36_CORJK</name>
<dbReference type="KEGG" id="cjk:jk0809"/>
<dbReference type="PANTHER" id="PTHR34219:SF1">
    <property type="entry name" value="PEPSY DOMAIN-CONTAINING PROTEIN"/>
    <property type="match status" value="1"/>
</dbReference>
<accession>Q4JW36</accession>
<dbReference type="Proteomes" id="UP000000545">
    <property type="component" value="Chromosome"/>
</dbReference>
<feature type="region of interest" description="Disordered" evidence="1">
    <location>
        <begin position="232"/>
        <end position="269"/>
    </location>
</feature>
<dbReference type="EMBL" id="CR931997">
    <property type="protein sequence ID" value="CAI36971.1"/>
    <property type="molecule type" value="Genomic_DNA"/>
</dbReference>
<organism evidence="3 4">
    <name type="scientific">Corynebacterium jeikeium (strain K411)</name>
    <dbReference type="NCBI Taxonomy" id="306537"/>
    <lineage>
        <taxon>Bacteria</taxon>
        <taxon>Bacillati</taxon>
        <taxon>Actinomycetota</taxon>
        <taxon>Actinomycetes</taxon>
        <taxon>Mycobacteriales</taxon>
        <taxon>Corynebacteriaceae</taxon>
        <taxon>Corynebacterium</taxon>
    </lineage>
</organism>
<evidence type="ECO:0000256" key="1">
    <source>
        <dbReference type="SAM" id="MobiDB-lite"/>
    </source>
</evidence>
<feature type="transmembrane region" description="Helical" evidence="2">
    <location>
        <begin position="152"/>
        <end position="170"/>
    </location>
</feature>
<dbReference type="OrthoDB" id="9791166at2"/>
<protein>
    <submittedName>
        <fullName evidence="3">Uncharacterized iron-regulated membrane protein</fullName>
    </submittedName>
</protein>
<gene>
    <name evidence="3" type="primary">piuB</name>
    <name evidence="3" type="ordered locus">jk0809</name>
</gene>
<keyword evidence="2" id="KW-0472">Membrane</keyword>